<accession>A0ABD3H543</accession>
<dbReference type="AlphaFoldDB" id="A0ABD3H543"/>
<gene>
    <name evidence="1" type="ORF">R1sor_003218</name>
</gene>
<dbReference type="Proteomes" id="UP001633002">
    <property type="component" value="Unassembled WGS sequence"/>
</dbReference>
<keyword evidence="2" id="KW-1185">Reference proteome</keyword>
<evidence type="ECO:0000313" key="1">
    <source>
        <dbReference type="EMBL" id="KAL3685196.1"/>
    </source>
</evidence>
<comment type="caution">
    <text evidence="1">The sequence shown here is derived from an EMBL/GenBank/DDBJ whole genome shotgun (WGS) entry which is preliminary data.</text>
</comment>
<proteinExistence type="predicted"/>
<protein>
    <recommendedName>
        <fullName evidence="3">F-box protein</fullName>
    </recommendedName>
</protein>
<name>A0ABD3H543_9MARC</name>
<reference evidence="1 2" key="1">
    <citation type="submission" date="2024-09" db="EMBL/GenBank/DDBJ databases">
        <title>Chromosome-scale assembly of Riccia sorocarpa.</title>
        <authorList>
            <person name="Paukszto L."/>
        </authorList>
    </citation>
    <scope>NUCLEOTIDE SEQUENCE [LARGE SCALE GENOMIC DNA]</scope>
    <source>
        <strain evidence="1">LP-2024</strain>
        <tissue evidence="1">Aerial parts of the thallus</tissue>
    </source>
</reference>
<dbReference type="EMBL" id="JBJQOH010000006">
    <property type="protein sequence ID" value="KAL3685196.1"/>
    <property type="molecule type" value="Genomic_DNA"/>
</dbReference>
<evidence type="ECO:0008006" key="3">
    <source>
        <dbReference type="Google" id="ProtNLM"/>
    </source>
</evidence>
<sequence>MDPKIWKHLTDHEDILRLIRVSWDTNLRLRSVSKGFYVTLSEPSLFTWSSVLSDTSFYTNHSNLEWSPEGQKECCCWRKGIPNDDLEANIYELDRFLFNPLTKGFSKLPVVPKVKGSSALAWNGLRSRMIMTVEKELVTVVAMEFSQYSEDAWWVPVLSRILVWHEGSEDWKPLETYDPRCTSITSVDSAVFVDGELFLHVVDDMDDNELPSRDRVFSCGSRATEPELIFICEKEFSDYPVLHLFQYKGALKRLELAVVTGGCCHIELFTSDRLSRCWQEEEIEMPMQVQKSLCHFVSRVGIQKNICGRVRGYLVHR</sequence>
<evidence type="ECO:0000313" key="2">
    <source>
        <dbReference type="Proteomes" id="UP001633002"/>
    </source>
</evidence>
<organism evidence="1 2">
    <name type="scientific">Riccia sorocarpa</name>
    <dbReference type="NCBI Taxonomy" id="122646"/>
    <lineage>
        <taxon>Eukaryota</taxon>
        <taxon>Viridiplantae</taxon>
        <taxon>Streptophyta</taxon>
        <taxon>Embryophyta</taxon>
        <taxon>Marchantiophyta</taxon>
        <taxon>Marchantiopsida</taxon>
        <taxon>Marchantiidae</taxon>
        <taxon>Marchantiales</taxon>
        <taxon>Ricciaceae</taxon>
        <taxon>Riccia</taxon>
    </lineage>
</organism>